<dbReference type="Pfam" id="PF01757">
    <property type="entry name" value="Acyl_transf_3"/>
    <property type="match status" value="1"/>
</dbReference>
<dbReference type="InParanoid" id="A0A3P8X1G2"/>
<evidence type="ECO:0000256" key="1">
    <source>
        <dbReference type="SAM" id="Phobius"/>
    </source>
</evidence>
<feature type="transmembrane region" description="Helical" evidence="1">
    <location>
        <begin position="23"/>
        <end position="43"/>
    </location>
</feature>
<dbReference type="Ensembl" id="ENSCSET00000031182.1">
    <property type="protein sequence ID" value="ENSCSEP00000030775.1"/>
    <property type="gene ID" value="ENSCSEG00000019710.1"/>
</dbReference>
<sequence length="495" mass="56049">MRERDQHFSSGNYPEDPTGVRCSQFVCFVIVAIPLAATLFTALKHWQRNKGGALSPESSKINYGKNTRNHVRLCFSRHCLERLLQMLCLQNTSKGVLSTASSIPGGAYSSLYGIRVLSLLWIICGHLAKLTIQNSLETLKSNRLYVISYSGPVFLAVDTFLLMGGLLSARTLLNFIKRADGEMNATLVARYLLNRIKRTQPLNIFIMCLAIGLSSLFSLQPHQFLGTGCKKYWWANVLLVNNLIGNHICIPWTWYISLDFQFYATTPLLLFFYKLNLRVFTVVSGALLLLTTTVGAVLPALLQMPVFSPLPIEKKEVYYMYYYSSPFTRYGPFLIGIITGIYMTTKTDRLIKQRWQAAVGWFCSLSLMALLVEMAYILKDTPSYPSIPHALYQGLHRTLWTCAVSWIIVACEEGYGGFIKSFLCCGIWIPLSNISLACYLIHPLLILLYNGAQVTPFIYTDLNFMYLFFGCVVSTVLISYLLTVLIERPYFFKLT</sequence>
<accession>A0A3P8X1G2</accession>
<feature type="transmembrane region" description="Helical" evidence="1">
    <location>
        <begin position="398"/>
        <end position="415"/>
    </location>
</feature>
<dbReference type="GO" id="GO:0016747">
    <property type="term" value="F:acyltransferase activity, transferring groups other than amino-acyl groups"/>
    <property type="evidence" value="ECO:0007669"/>
    <property type="project" value="InterPro"/>
</dbReference>
<evidence type="ECO:0000259" key="2">
    <source>
        <dbReference type="Pfam" id="PF01757"/>
    </source>
</evidence>
<name>A0A3P8X1G2_CYNSE</name>
<keyword evidence="4" id="KW-1185">Reference proteome</keyword>
<feature type="transmembrane region" description="Helical" evidence="1">
    <location>
        <begin position="144"/>
        <end position="169"/>
    </location>
</feature>
<keyword evidence="1" id="KW-1133">Transmembrane helix</keyword>
<dbReference type="STRING" id="244447.ENSCSEP00000030775"/>
<dbReference type="InterPro" id="IPR002656">
    <property type="entry name" value="Acyl_transf_3_dom"/>
</dbReference>
<feature type="transmembrane region" description="Helical" evidence="1">
    <location>
        <begin position="327"/>
        <end position="345"/>
    </location>
</feature>
<dbReference type="OMA" id="HVLGHTW"/>
<evidence type="ECO:0000313" key="3">
    <source>
        <dbReference type="Ensembl" id="ENSCSEP00000030775.1"/>
    </source>
</evidence>
<feature type="transmembrane region" description="Helical" evidence="1">
    <location>
        <begin position="357"/>
        <end position="378"/>
    </location>
</feature>
<dbReference type="Proteomes" id="UP000265120">
    <property type="component" value="Chromosome 14"/>
</dbReference>
<keyword evidence="1" id="KW-0812">Transmembrane</keyword>
<dbReference type="PANTHER" id="PTHR11161:SF0">
    <property type="entry name" value="O-ACYLTRANSFERASE LIKE PROTEIN"/>
    <property type="match status" value="1"/>
</dbReference>
<dbReference type="InterPro" id="IPR052728">
    <property type="entry name" value="O2_lipid_transport_reg"/>
</dbReference>
<evidence type="ECO:0000313" key="4">
    <source>
        <dbReference type="Proteomes" id="UP000265120"/>
    </source>
</evidence>
<reference evidence="3 4" key="1">
    <citation type="journal article" date="2014" name="Nat. Genet.">
        <title>Whole-genome sequence of a flatfish provides insights into ZW sex chromosome evolution and adaptation to a benthic lifestyle.</title>
        <authorList>
            <person name="Chen S."/>
            <person name="Zhang G."/>
            <person name="Shao C."/>
            <person name="Huang Q."/>
            <person name="Liu G."/>
            <person name="Zhang P."/>
            <person name="Song W."/>
            <person name="An N."/>
            <person name="Chalopin D."/>
            <person name="Volff J.N."/>
            <person name="Hong Y."/>
            <person name="Li Q."/>
            <person name="Sha Z."/>
            <person name="Zhou H."/>
            <person name="Xie M."/>
            <person name="Yu Q."/>
            <person name="Liu Y."/>
            <person name="Xiang H."/>
            <person name="Wang N."/>
            <person name="Wu K."/>
            <person name="Yang C."/>
            <person name="Zhou Q."/>
            <person name="Liao X."/>
            <person name="Yang L."/>
            <person name="Hu Q."/>
            <person name="Zhang J."/>
            <person name="Meng L."/>
            <person name="Jin L."/>
            <person name="Tian Y."/>
            <person name="Lian J."/>
            <person name="Yang J."/>
            <person name="Miao G."/>
            <person name="Liu S."/>
            <person name="Liang Z."/>
            <person name="Yan F."/>
            <person name="Li Y."/>
            <person name="Sun B."/>
            <person name="Zhang H."/>
            <person name="Zhang J."/>
            <person name="Zhu Y."/>
            <person name="Du M."/>
            <person name="Zhao Y."/>
            <person name="Schartl M."/>
            <person name="Tang Q."/>
            <person name="Wang J."/>
        </authorList>
    </citation>
    <scope>NUCLEOTIDE SEQUENCE</scope>
</reference>
<feature type="transmembrane region" description="Helical" evidence="1">
    <location>
        <begin position="277"/>
        <end position="302"/>
    </location>
</feature>
<feature type="transmembrane region" description="Helical" evidence="1">
    <location>
        <begin position="202"/>
        <end position="220"/>
    </location>
</feature>
<feature type="transmembrane region" description="Helical" evidence="1">
    <location>
        <begin position="112"/>
        <end position="132"/>
    </location>
</feature>
<reference evidence="3" key="3">
    <citation type="submission" date="2025-09" db="UniProtKB">
        <authorList>
            <consortium name="Ensembl"/>
        </authorList>
    </citation>
    <scope>IDENTIFICATION</scope>
</reference>
<protein>
    <submittedName>
        <fullName evidence="3">O-acyltransferase like</fullName>
    </submittedName>
</protein>
<keyword evidence="1" id="KW-0472">Membrane</keyword>
<feature type="transmembrane region" description="Helical" evidence="1">
    <location>
        <begin position="464"/>
        <end position="486"/>
    </location>
</feature>
<reference evidence="3" key="2">
    <citation type="submission" date="2025-08" db="UniProtKB">
        <authorList>
            <consortium name="Ensembl"/>
        </authorList>
    </citation>
    <scope>IDENTIFICATION</scope>
</reference>
<organism evidence="3 4">
    <name type="scientific">Cynoglossus semilaevis</name>
    <name type="common">Tongue sole</name>
    <dbReference type="NCBI Taxonomy" id="244447"/>
    <lineage>
        <taxon>Eukaryota</taxon>
        <taxon>Metazoa</taxon>
        <taxon>Chordata</taxon>
        <taxon>Craniata</taxon>
        <taxon>Vertebrata</taxon>
        <taxon>Euteleostomi</taxon>
        <taxon>Actinopterygii</taxon>
        <taxon>Neopterygii</taxon>
        <taxon>Teleostei</taxon>
        <taxon>Neoteleostei</taxon>
        <taxon>Acanthomorphata</taxon>
        <taxon>Carangaria</taxon>
        <taxon>Pleuronectiformes</taxon>
        <taxon>Pleuronectoidei</taxon>
        <taxon>Cynoglossidae</taxon>
        <taxon>Cynoglossinae</taxon>
        <taxon>Cynoglossus</taxon>
    </lineage>
</organism>
<dbReference type="AlphaFoldDB" id="A0A3P8X1G2"/>
<dbReference type="GeneTree" id="ENSGT00530000063340"/>
<dbReference type="PANTHER" id="PTHR11161">
    <property type="entry name" value="O-ACYLTRANSFERASE"/>
    <property type="match status" value="1"/>
</dbReference>
<feature type="domain" description="Acyltransferase 3" evidence="2">
    <location>
        <begin position="111"/>
        <end position="483"/>
    </location>
</feature>
<feature type="transmembrane region" description="Helical" evidence="1">
    <location>
        <begin position="427"/>
        <end position="452"/>
    </location>
</feature>
<proteinExistence type="predicted"/>